<gene>
    <name evidence="2" type="ORF">Desgi_2612</name>
</gene>
<dbReference type="AlphaFoldDB" id="R4KFR8"/>
<organism evidence="2 3">
    <name type="scientific">Desulfoscipio gibsoniae DSM 7213</name>
    <dbReference type="NCBI Taxonomy" id="767817"/>
    <lineage>
        <taxon>Bacteria</taxon>
        <taxon>Bacillati</taxon>
        <taxon>Bacillota</taxon>
        <taxon>Clostridia</taxon>
        <taxon>Eubacteriales</taxon>
        <taxon>Desulfallaceae</taxon>
        <taxon>Desulfoscipio</taxon>
    </lineage>
</organism>
<feature type="transmembrane region" description="Helical" evidence="1">
    <location>
        <begin position="49"/>
        <end position="66"/>
    </location>
</feature>
<dbReference type="RefSeq" id="WP_006521746.1">
    <property type="nucleotide sequence ID" value="NC_021184.1"/>
</dbReference>
<keyword evidence="1" id="KW-0472">Membrane</keyword>
<evidence type="ECO:0008006" key="4">
    <source>
        <dbReference type="Google" id="ProtNLM"/>
    </source>
</evidence>
<keyword evidence="1" id="KW-1133">Transmembrane helix</keyword>
<keyword evidence="3" id="KW-1185">Reference proteome</keyword>
<evidence type="ECO:0000313" key="3">
    <source>
        <dbReference type="Proteomes" id="UP000013520"/>
    </source>
</evidence>
<evidence type="ECO:0000256" key="1">
    <source>
        <dbReference type="SAM" id="Phobius"/>
    </source>
</evidence>
<name>R4KFR8_9FIRM</name>
<dbReference type="STRING" id="767817.Desgi_2612"/>
<evidence type="ECO:0000313" key="2">
    <source>
        <dbReference type="EMBL" id="AGL02018.1"/>
    </source>
</evidence>
<dbReference type="Proteomes" id="UP000013520">
    <property type="component" value="Chromosome"/>
</dbReference>
<reference evidence="2 3" key="1">
    <citation type="submission" date="2012-01" db="EMBL/GenBank/DDBJ databases">
        <title>Complete sequence of Desulfotomaculum gibsoniae DSM 7213.</title>
        <authorList>
            <consortium name="US DOE Joint Genome Institute"/>
            <person name="Lucas S."/>
            <person name="Han J."/>
            <person name="Lapidus A."/>
            <person name="Cheng J.-F."/>
            <person name="Goodwin L."/>
            <person name="Pitluck S."/>
            <person name="Peters L."/>
            <person name="Ovchinnikova G."/>
            <person name="Teshima H."/>
            <person name="Detter J.C."/>
            <person name="Han C."/>
            <person name="Tapia R."/>
            <person name="Land M."/>
            <person name="Hauser L."/>
            <person name="Kyrpides N."/>
            <person name="Ivanova N."/>
            <person name="Pagani I."/>
            <person name="Parshina S."/>
            <person name="Plugge C."/>
            <person name="Muyzer G."/>
            <person name="Kuever J."/>
            <person name="Ivanova A."/>
            <person name="Nazina T."/>
            <person name="Klenk H.-P."/>
            <person name="Brambilla E."/>
            <person name="Spring S."/>
            <person name="Stams A.F."/>
            <person name="Woyke T."/>
        </authorList>
    </citation>
    <scope>NUCLEOTIDE SEQUENCE [LARGE SCALE GENOMIC DNA]</scope>
    <source>
        <strain evidence="2 3">DSM 7213</strain>
    </source>
</reference>
<dbReference type="EMBL" id="CP003273">
    <property type="protein sequence ID" value="AGL02018.1"/>
    <property type="molecule type" value="Genomic_DNA"/>
</dbReference>
<dbReference type="HOGENOM" id="CLU_120389_2_0_9"/>
<dbReference type="eggNOG" id="COG1302">
    <property type="taxonomic scope" value="Bacteria"/>
</dbReference>
<keyword evidence="1" id="KW-0812">Transmembrane</keyword>
<sequence length="177" mass="19419">MGPFDRGILVLYTVTLTLLFLALGAFLGGWSDPVQRLWSEVNTPGYREILWVLLVVYIIMGLRLLWRGLKPERKRQAVVHEGGLGQVRVSLTAIESLAEKVTAAVPGIKEVKAKVESSPRGIALHLKLITVPDINIPAVSEDIQCEVKDSIKNVVGIAVSEVRVAVESFKASKPRVE</sequence>
<dbReference type="NCBIfam" id="NF033218">
    <property type="entry name" value="anchor_AmaP"/>
    <property type="match status" value="1"/>
</dbReference>
<protein>
    <recommendedName>
        <fullName evidence="4">Alkaline shock response membrane anchor protein AmaP</fullName>
    </recommendedName>
</protein>
<accession>R4KFR8</accession>
<dbReference type="KEGG" id="dgi:Desgi_2612"/>
<feature type="transmembrane region" description="Helical" evidence="1">
    <location>
        <begin position="7"/>
        <end position="29"/>
    </location>
</feature>
<dbReference type="OrthoDB" id="1679795at2"/>
<proteinExistence type="predicted"/>